<keyword evidence="3" id="KW-1185">Reference proteome</keyword>
<dbReference type="EMBL" id="CP043506">
    <property type="protein sequence ID" value="QEO16589.1"/>
    <property type="molecule type" value="Genomic_DNA"/>
</dbReference>
<keyword evidence="1" id="KW-0175">Coiled coil</keyword>
<evidence type="ECO:0000256" key="1">
    <source>
        <dbReference type="SAM" id="Coils"/>
    </source>
</evidence>
<sequence>MTSQTPTSTEDTPSVPGWVEGSLDTILSSLPFAADTLAPLRARYLDCLATCGRVADLDSEHDACRKTLLTALRNTLGLDEDALRDLERKLEKLELDISADI</sequence>
<dbReference type="RefSeq" id="WP_149278030.1">
    <property type="nucleotide sequence ID" value="NZ_CP043506.1"/>
</dbReference>
<feature type="coiled-coil region" evidence="1">
    <location>
        <begin position="69"/>
        <end position="96"/>
    </location>
</feature>
<reference evidence="2 3" key="1">
    <citation type="submission" date="2019-09" db="EMBL/GenBank/DDBJ databases">
        <title>Genome sequencing of strain KACC 21233.</title>
        <authorList>
            <person name="Heo J."/>
            <person name="Kim S.-J."/>
            <person name="Kim J.-S."/>
            <person name="Hong S.-B."/>
            <person name="Kwon S.-W."/>
        </authorList>
    </citation>
    <scope>NUCLEOTIDE SEQUENCE [LARGE SCALE GENOMIC DNA]</scope>
    <source>
        <strain evidence="2 3">KACC 21233</strain>
    </source>
</reference>
<accession>A0A5C1YMZ5</accession>
<dbReference type="Proteomes" id="UP000324536">
    <property type="component" value="Chromosome"/>
</dbReference>
<evidence type="ECO:0000313" key="2">
    <source>
        <dbReference type="EMBL" id="QEO16589.1"/>
    </source>
</evidence>
<evidence type="ECO:0000313" key="3">
    <source>
        <dbReference type="Proteomes" id="UP000324536"/>
    </source>
</evidence>
<name>A0A5C1YMZ5_9PROT</name>
<proteinExistence type="predicted"/>
<dbReference type="OrthoDB" id="7268627at2"/>
<organism evidence="2 3">
    <name type="scientific">Acetobacter vaccinii</name>
    <dbReference type="NCBI Taxonomy" id="2592655"/>
    <lineage>
        <taxon>Bacteria</taxon>
        <taxon>Pseudomonadati</taxon>
        <taxon>Pseudomonadota</taxon>
        <taxon>Alphaproteobacteria</taxon>
        <taxon>Acetobacterales</taxon>
        <taxon>Acetobacteraceae</taxon>
        <taxon>Acetobacter</taxon>
    </lineage>
</organism>
<dbReference type="AlphaFoldDB" id="A0A5C1YMZ5"/>
<gene>
    <name evidence="2" type="ORF">FLP30_01480</name>
</gene>
<dbReference type="KEGG" id="acek:FLP30_01480"/>
<protein>
    <submittedName>
        <fullName evidence="2">Uncharacterized protein</fullName>
    </submittedName>
</protein>